<keyword evidence="11" id="KW-1185">Reference proteome</keyword>
<keyword evidence="7 8" id="KW-0472">Membrane</keyword>
<comment type="subcellular location">
    <subcellularLocation>
        <location evidence="1">Cell membrane</location>
        <topology evidence="1">Multi-pass membrane protein</topology>
    </subcellularLocation>
</comment>
<proteinExistence type="predicted"/>
<feature type="transmembrane region" description="Helical" evidence="8">
    <location>
        <begin position="117"/>
        <end position="137"/>
    </location>
</feature>
<keyword evidence="3" id="KW-0328">Glycosyltransferase</keyword>
<feature type="transmembrane region" description="Helical" evidence="8">
    <location>
        <begin position="272"/>
        <end position="293"/>
    </location>
</feature>
<sequence>MRLNDDRTSLRHFAWFMLIAFLVLAAGIGLRDPWPPDEPRFALIARQMLESGQWLFPHRGMELYSDKPPMLMWTEAAWMWLTGEWRGAFLLTSLVSGLGTLALTWHLGRRLWDARTGLVAATIVLMSMPFIEVIRHAQIDPLNLFWITLANTGILLHCLRGPNWRMYWLGCFAAGLGVITKGVGVIALLMLLPYVACRARAWPGVTLTRGDGWRWAAGALAFFVAIALWLGPMLATAYGMRTPEYLAYVNDILFRQTAERYADSWQHEEAPWFFLGVILRGWLPTWLLIPVLLPRWRDAWRLREPRVWIPLAWCLLVLVFFSIPRGKREIYIVPMLPMLAMAMAPYVLDLLKTRWLQRVAFWITVACGVVFAAAGTWALVAAPKVARRFAEGYELDGHGQALWVSVMAVGACFFVAAAGFRPRRGVAALLCGMALGWTLWPLATYPLLNQNQSARAVMAAADEAIGPGGELGLVAWREENLLQARRPVAEFGFSRKAADQLAAARAWQAADPARRYIFLNDDALDSCVVADKVRPLGVANRVRFVLLPADASRPACTPQPVAVRS</sequence>
<evidence type="ECO:0000256" key="8">
    <source>
        <dbReference type="SAM" id="Phobius"/>
    </source>
</evidence>
<dbReference type="OrthoDB" id="9775035at2"/>
<dbReference type="InterPro" id="IPR050297">
    <property type="entry name" value="LipidA_mod_glycosyltrf_83"/>
</dbReference>
<evidence type="ECO:0000256" key="6">
    <source>
        <dbReference type="ARBA" id="ARBA00022989"/>
    </source>
</evidence>
<evidence type="ECO:0000256" key="3">
    <source>
        <dbReference type="ARBA" id="ARBA00022676"/>
    </source>
</evidence>
<name>A0A4Y5YY81_9GAMM</name>
<evidence type="ECO:0000256" key="2">
    <source>
        <dbReference type="ARBA" id="ARBA00022475"/>
    </source>
</evidence>
<protein>
    <submittedName>
        <fullName evidence="10">Glycosyltransferase family 39 protein</fullName>
    </submittedName>
</protein>
<dbReference type="KEGG" id="lpy:FIV34_01065"/>
<feature type="domain" description="ArnT-like N-terminal" evidence="9">
    <location>
        <begin position="28"/>
        <end position="230"/>
    </location>
</feature>
<evidence type="ECO:0000313" key="10">
    <source>
        <dbReference type="EMBL" id="QDE37891.1"/>
    </source>
</evidence>
<dbReference type="GO" id="GO:0016763">
    <property type="term" value="F:pentosyltransferase activity"/>
    <property type="evidence" value="ECO:0007669"/>
    <property type="project" value="TreeGrafter"/>
</dbReference>
<dbReference type="EMBL" id="CP041046">
    <property type="protein sequence ID" value="QDE37891.1"/>
    <property type="molecule type" value="Genomic_DNA"/>
</dbReference>
<evidence type="ECO:0000259" key="9">
    <source>
        <dbReference type="Pfam" id="PF02366"/>
    </source>
</evidence>
<evidence type="ECO:0000256" key="1">
    <source>
        <dbReference type="ARBA" id="ARBA00004651"/>
    </source>
</evidence>
<dbReference type="GO" id="GO:0000030">
    <property type="term" value="F:mannosyltransferase activity"/>
    <property type="evidence" value="ECO:0007669"/>
    <property type="project" value="InterPro"/>
</dbReference>
<feature type="transmembrane region" description="Helical" evidence="8">
    <location>
        <begin position="166"/>
        <end position="192"/>
    </location>
</feature>
<dbReference type="RefSeq" id="WP_139978827.1">
    <property type="nucleotide sequence ID" value="NZ_CP041046.1"/>
</dbReference>
<dbReference type="InterPro" id="IPR003342">
    <property type="entry name" value="ArnT-like_N"/>
</dbReference>
<feature type="transmembrane region" description="Helical" evidence="8">
    <location>
        <begin position="401"/>
        <end position="420"/>
    </location>
</feature>
<evidence type="ECO:0000256" key="5">
    <source>
        <dbReference type="ARBA" id="ARBA00022692"/>
    </source>
</evidence>
<gene>
    <name evidence="10" type="ORF">FIV34_01065</name>
</gene>
<feature type="transmembrane region" description="Helical" evidence="8">
    <location>
        <begin position="12"/>
        <end position="30"/>
    </location>
</feature>
<keyword evidence="5 8" id="KW-0812">Transmembrane</keyword>
<dbReference type="GO" id="GO:0005886">
    <property type="term" value="C:plasma membrane"/>
    <property type="evidence" value="ECO:0007669"/>
    <property type="project" value="UniProtKB-SubCell"/>
</dbReference>
<dbReference type="Pfam" id="PF02366">
    <property type="entry name" value="PMT"/>
    <property type="match status" value="1"/>
</dbReference>
<evidence type="ECO:0000256" key="4">
    <source>
        <dbReference type="ARBA" id="ARBA00022679"/>
    </source>
</evidence>
<dbReference type="Proteomes" id="UP000316093">
    <property type="component" value="Chromosome"/>
</dbReference>
<reference evidence="10 11" key="1">
    <citation type="submission" date="2019-06" db="EMBL/GenBank/DDBJ databases">
        <title>A complete genome sequence for Luteibacter pinisoli MAH-14.</title>
        <authorList>
            <person name="Baltrus D.A."/>
        </authorList>
    </citation>
    <scope>NUCLEOTIDE SEQUENCE [LARGE SCALE GENOMIC DNA]</scope>
    <source>
        <strain evidence="10 11">MAH-14</strain>
    </source>
</reference>
<feature type="transmembrane region" description="Helical" evidence="8">
    <location>
        <begin position="360"/>
        <end position="380"/>
    </location>
</feature>
<dbReference type="GO" id="GO:0010041">
    <property type="term" value="P:response to iron(III) ion"/>
    <property type="evidence" value="ECO:0007669"/>
    <property type="project" value="TreeGrafter"/>
</dbReference>
<dbReference type="GO" id="GO:0009103">
    <property type="term" value="P:lipopolysaccharide biosynthetic process"/>
    <property type="evidence" value="ECO:0007669"/>
    <property type="project" value="TreeGrafter"/>
</dbReference>
<feature type="transmembrane region" description="Helical" evidence="8">
    <location>
        <begin position="87"/>
        <end position="105"/>
    </location>
</feature>
<evidence type="ECO:0000313" key="11">
    <source>
        <dbReference type="Proteomes" id="UP000316093"/>
    </source>
</evidence>
<dbReference type="PANTHER" id="PTHR33908:SF3">
    <property type="entry name" value="UNDECAPRENYL PHOSPHATE-ALPHA-4-AMINO-4-DEOXY-L-ARABINOSE ARABINOSYL TRANSFERASE"/>
    <property type="match status" value="1"/>
</dbReference>
<dbReference type="GO" id="GO:0006493">
    <property type="term" value="P:protein O-linked glycosylation"/>
    <property type="evidence" value="ECO:0007669"/>
    <property type="project" value="InterPro"/>
</dbReference>
<keyword evidence="4 10" id="KW-0808">Transferase</keyword>
<evidence type="ECO:0000256" key="7">
    <source>
        <dbReference type="ARBA" id="ARBA00023136"/>
    </source>
</evidence>
<keyword evidence="2" id="KW-1003">Cell membrane</keyword>
<dbReference type="AlphaFoldDB" id="A0A4Y5YY81"/>
<feature type="transmembrane region" description="Helical" evidence="8">
    <location>
        <begin position="212"/>
        <end position="231"/>
    </location>
</feature>
<feature type="transmembrane region" description="Helical" evidence="8">
    <location>
        <begin position="330"/>
        <end position="348"/>
    </location>
</feature>
<feature type="transmembrane region" description="Helical" evidence="8">
    <location>
        <begin position="426"/>
        <end position="448"/>
    </location>
</feature>
<dbReference type="PANTHER" id="PTHR33908">
    <property type="entry name" value="MANNOSYLTRANSFERASE YKCB-RELATED"/>
    <property type="match status" value="1"/>
</dbReference>
<feature type="transmembrane region" description="Helical" evidence="8">
    <location>
        <begin position="305"/>
        <end position="323"/>
    </location>
</feature>
<organism evidence="10 11">
    <name type="scientific">Luteibacter pinisoli</name>
    <dbReference type="NCBI Taxonomy" id="2589080"/>
    <lineage>
        <taxon>Bacteria</taxon>
        <taxon>Pseudomonadati</taxon>
        <taxon>Pseudomonadota</taxon>
        <taxon>Gammaproteobacteria</taxon>
        <taxon>Lysobacterales</taxon>
        <taxon>Rhodanobacteraceae</taxon>
        <taxon>Luteibacter</taxon>
    </lineage>
</organism>
<keyword evidence="6 8" id="KW-1133">Transmembrane helix</keyword>
<accession>A0A4Y5YY81</accession>